<gene>
    <name evidence="5" type="ORF">GCM10008170_09500</name>
    <name evidence="6" type="ORF">JOD31_002091</name>
</gene>
<dbReference type="InterPro" id="IPR003697">
    <property type="entry name" value="Maf-like"/>
</dbReference>
<dbReference type="EMBL" id="BSFF01000001">
    <property type="protein sequence ID" value="GLK54931.1"/>
    <property type="molecule type" value="Genomic_DNA"/>
</dbReference>
<reference evidence="5" key="1">
    <citation type="journal article" date="2014" name="Int. J. Syst. Evol. Microbiol.">
        <title>Complete genome sequence of Corynebacterium casei LMG S-19264T (=DSM 44701T), isolated from a smear-ripened cheese.</title>
        <authorList>
            <consortium name="US DOE Joint Genome Institute (JGI-PGF)"/>
            <person name="Walter F."/>
            <person name="Albersmeier A."/>
            <person name="Kalinowski J."/>
            <person name="Ruckert C."/>
        </authorList>
    </citation>
    <scope>NUCLEOTIDE SEQUENCE</scope>
    <source>
        <strain evidence="5">VKM B-1606</strain>
    </source>
</reference>
<evidence type="ECO:0000313" key="7">
    <source>
        <dbReference type="Proteomes" id="UP000758856"/>
    </source>
</evidence>
<evidence type="ECO:0000256" key="2">
    <source>
        <dbReference type="ARBA" id="ARBA00022801"/>
    </source>
</evidence>
<dbReference type="AlphaFoldDB" id="A0A9W6IR34"/>
<dbReference type="PANTHER" id="PTHR43213:SF5">
    <property type="entry name" value="BIFUNCTIONAL DTTP_UTP PYROPHOSPHATASE_METHYLTRANSFERASE PROTEIN-RELATED"/>
    <property type="match status" value="1"/>
</dbReference>
<name>A0A9W6IR34_9HYPH</name>
<dbReference type="Pfam" id="PF02545">
    <property type="entry name" value="Maf"/>
    <property type="match status" value="1"/>
</dbReference>
<comment type="cofactor">
    <cofactor evidence="1 4">
        <name>a divalent metal cation</name>
        <dbReference type="ChEBI" id="CHEBI:60240"/>
    </cofactor>
</comment>
<dbReference type="GO" id="GO:0047429">
    <property type="term" value="F:nucleoside triphosphate diphosphatase activity"/>
    <property type="evidence" value="ECO:0007669"/>
    <property type="project" value="UniProtKB-EC"/>
</dbReference>
<comment type="caution">
    <text evidence="5">The sequence shown here is derived from an EMBL/GenBank/DDBJ whole genome shotgun (WGS) entry which is preliminary data.</text>
</comment>
<feature type="active site" description="Proton acceptor" evidence="4">
    <location>
        <position position="83"/>
    </location>
</feature>
<comment type="similarity">
    <text evidence="4">Belongs to the Maf family.</text>
</comment>
<evidence type="ECO:0000313" key="8">
    <source>
        <dbReference type="Proteomes" id="UP001143400"/>
    </source>
</evidence>
<evidence type="ECO:0000256" key="4">
    <source>
        <dbReference type="HAMAP-Rule" id="MF_00528"/>
    </source>
</evidence>
<comment type="caution">
    <text evidence="4">Lacks conserved residue(s) required for the propagation of feature annotation.</text>
</comment>
<dbReference type="SUPFAM" id="SSF52972">
    <property type="entry name" value="ITPase-like"/>
    <property type="match status" value="1"/>
</dbReference>
<dbReference type="GO" id="GO:0009117">
    <property type="term" value="P:nucleotide metabolic process"/>
    <property type="evidence" value="ECO:0007669"/>
    <property type="project" value="UniProtKB-KW"/>
</dbReference>
<keyword evidence="2 4" id="KW-0378">Hydrolase</keyword>
<evidence type="ECO:0000256" key="3">
    <source>
        <dbReference type="ARBA" id="ARBA00023080"/>
    </source>
</evidence>
<dbReference type="RefSeq" id="WP_204950249.1">
    <property type="nucleotide sequence ID" value="NZ_BSFF01000001.1"/>
</dbReference>
<organism evidence="5 8">
    <name type="scientific">Methylopila capsulata</name>
    <dbReference type="NCBI Taxonomy" id="61654"/>
    <lineage>
        <taxon>Bacteria</taxon>
        <taxon>Pseudomonadati</taxon>
        <taxon>Pseudomonadota</taxon>
        <taxon>Alphaproteobacteria</taxon>
        <taxon>Hyphomicrobiales</taxon>
        <taxon>Methylopilaceae</taxon>
        <taxon>Methylopila</taxon>
    </lineage>
</organism>
<dbReference type="Gene3D" id="3.90.950.10">
    <property type="match status" value="1"/>
</dbReference>
<proteinExistence type="inferred from homology"/>
<evidence type="ECO:0000256" key="1">
    <source>
        <dbReference type="ARBA" id="ARBA00001968"/>
    </source>
</evidence>
<evidence type="ECO:0000313" key="5">
    <source>
        <dbReference type="EMBL" id="GLK54931.1"/>
    </source>
</evidence>
<accession>A0A9W6IR34</accession>
<evidence type="ECO:0000313" key="6">
    <source>
        <dbReference type="EMBL" id="MBM7851866.1"/>
    </source>
</evidence>
<dbReference type="HAMAP" id="MF_00528">
    <property type="entry name" value="Maf"/>
    <property type="match status" value="1"/>
</dbReference>
<dbReference type="EMBL" id="JAFBCY010000002">
    <property type="protein sequence ID" value="MBM7851866.1"/>
    <property type="molecule type" value="Genomic_DNA"/>
</dbReference>
<dbReference type="Proteomes" id="UP000758856">
    <property type="component" value="Unassembled WGS sequence"/>
</dbReference>
<comment type="catalytic activity">
    <reaction evidence="4">
        <text>a ribonucleoside 5'-triphosphate + H2O = a ribonucleoside 5'-phosphate + diphosphate + H(+)</text>
        <dbReference type="Rhea" id="RHEA:23996"/>
        <dbReference type="ChEBI" id="CHEBI:15377"/>
        <dbReference type="ChEBI" id="CHEBI:15378"/>
        <dbReference type="ChEBI" id="CHEBI:33019"/>
        <dbReference type="ChEBI" id="CHEBI:58043"/>
        <dbReference type="ChEBI" id="CHEBI:61557"/>
        <dbReference type="EC" id="3.6.1.9"/>
    </reaction>
</comment>
<comment type="function">
    <text evidence="4">Nucleoside triphosphate pyrophosphatase. May have a dual role in cell division arrest and in preventing the incorporation of modified nucleotides into cellular nucleic acids.</text>
</comment>
<keyword evidence="3 4" id="KW-0546">Nucleotide metabolism</keyword>
<dbReference type="Proteomes" id="UP001143400">
    <property type="component" value="Unassembled WGS sequence"/>
</dbReference>
<dbReference type="PIRSF" id="PIRSF006305">
    <property type="entry name" value="Maf"/>
    <property type="match status" value="1"/>
</dbReference>
<dbReference type="PANTHER" id="PTHR43213">
    <property type="entry name" value="BIFUNCTIONAL DTTP/UTP PYROPHOSPHATASE/METHYLTRANSFERASE PROTEIN-RELATED"/>
    <property type="match status" value="1"/>
</dbReference>
<comment type="subcellular location">
    <subcellularLocation>
        <location evidence="4">Cytoplasm</location>
    </subcellularLocation>
</comment>
<reference evidence="5" key="3">
    <citation type="submission" date="2023-01" db="EMBL/GenBank/DDBJ databases">
        <authorList>
            <person name="Sun Q."/>
            <person name="Evtushenko L."/>
        </authorList>
    </citation>
    <scope>NUCLEOTIDE SEQUENCE</scope>
    <source>
        <strain evidence="5">VKM B-1606</strain>
    </source>
</reference>
<reference evidence="6 7" key="2">
    <citation type="submission" date="2021-01" db="EMBL/GenBank/DDBJ databases">
        <title>Genomic Encyclopedia of Type Strains, Phase IV (KMG-IV): sequencing the most valuable type-strain genomes for metagenomic binning, comparative biology and taxonomic classification.</title>
        <authorList>
            <person name="Goeker M."/>
        </authorList>
    </citation>
    <scope>NUCLEOTIDE SEQUENCE [LARGE SCALE GENOMIC DNA]</scope>
    <source>
        <strain evidence="6 7">DSM 6130</strain>
    </source>
</reference>
<dbReference type="GO" id="GO:0005737">
    <property type="term" value="C:cytoplasm"/>
    <property type="evidence" value="ECO:0007669"/>
    <property type="project" value="UniProtKB-SubCell"/>
</dbReference>
<comment type="catalytic activity">
    <reaction evidence="4">
        <text>a 2'-deoxyribonucleoside 5'-triphosphate + H2O = a 2'-deoxyribonucleoside 5'-phosphate + diphosphate + H(+)</text>
        <dbReference type="Rhea" id="RHEA:44644"/>
        <dbReference type="ChEBI" id="CHEBI:15377"/>
        <dbReference type="ChEBI" id="CHEBI:15378"/>
        <dbReference type="ChEBI" id="CHEBI:33019"/>
        <dbReference type="ChEBI" id="CHEBI:61560"/>
        <dbReference type="ChEBI" id="CHEBI:65317"/>
        <dbReference type="EC" id="3.6.1.9"/>
    </reaction>
</comment>
<keyword evidence="7" id="KW-1185">Reference proteome</keyword>
<protein>
    <recommendedName>
        <fullName evidence="4">Nucleoside triphosphate pyrophosphatase</fullName>
        <ecNumber evidence="4">3.6.1.9</ecNumber>
    </recommendedName>
    <alternativeName>
        <fullName evidence="4">Nucleotide pyrophosphatase</fullName>
        <shortName evidence="4">Nucleotide PPase</shortName>
    </alternativeName>
</protein>
<dbReference type="EC" id="3.6.1.9" evidence="4"/>
<dbReference type="InterPro" id="IPR029001">
    <property type="entry name" value="ITPase-like_fam"/>
</dbReference>
<sequence length="206" mass="21386">MTHPLWLPSAPLALASKSAIRAKVLTDAGLPVEALPAEIEEREVEAGLTGDGATPANVAGALAAAKAVDVSLRLPGRLVVGADQTLALDGERFTKPVDRDAGRRQLQRLSGRTHTLSSGVALALDGVALWTDVAEARLTMRALSDAFIESYLDAAGEGARLSVGGYQFEGVGAHLFEAVDGDFFTILGLPLLPLLAALRRAKAVAA</sequence>
<keyword evidence="4" id="KW-0963">Cytoplasm</keyword>